<dbReference type="RefSeq" id="WP_165606604.1">
    <property type="nucleotide sequence ID" value="NZ_FOZM01000003.1"/>
</dbReference>
<dbReference type="AlphaFoldDB" id="A0A1I6N025"/>
<organism evidence="1 2">
    <name type="scientific">Yoonia litorea</name>
    <dbReference type="NCBI Taxonomy" id="1123755"/>
    <lineage>
        <taxon>Bacteria</taxon>
        <taxon>Pseudomonadati</taxon>
        <taxon>Pseudomonadota</taxon>
        <taxon>Alphaproteobacteria</taxon>
        <taxon>Rhodobacterales</taxon>
        <taxon>Paracoccaceae</taxon>
        <taxon>Yoonia</taxon>
    </lineage>
</organism>
<sequence length="56" mass="6429">MQKTAENKFDRLCAHLQTPAASPEYVETSDTRGALDLSKDRSGHRRFHAHYEDLLN</sequence>
<gene>
    <name evidence="1" type="ORF">SAMN05444714_2794</name>
</gene>
<keyword evidence="2" id="KW-1185">Reference proteome</keyword>
<proteinExistence type="predicted"/>
<protein>
    <submittedName>
        <fullName evidence="1">Uncharacterized protein</fullName>
    </submittedName>
</protein>
<dbReference type="STRING" id="1123755.SAMN05444714_2794"/>
<dbReference type="EMBL" id="FOZM01000003">
    <property type="protein sequence ID" value="SFS21303.1"/>
    <property type="molecule type" value="Genomic_DNA"/>
</dbReference>
<accession>A0A1I6N025</accession>
<reference evidence="1 2" key="1">
    <citation type="submission" date="2016-10" db="EMBL/GenBank/DDBJ databases">
        <authorList>
            <person name="de Groot N.N."/>
        </authorList>
    </citation>
    <scope>NUCLEOTIDE SEQUENCE [LARGE SCALE GENOMIC DNA]</scope>
    <source>
        <strain evidence="1 2">DSM 29433</strain>
    </source>
</reference>
<dbReference type="Proteomes" id="UP000198926">
    <property type="component" value="Unassembled WGS sequence"/>
</dbReference>
<evidence type="ECO:0000313" key="1">
    <source>
        <dbReference type="EMBL" id="SFS21303.1"/>
    </source>
</evidence>
<name>A0A1I6N025_9RHOB</name>
<evidence type="ECO:0000313" key="2">
    <source>
        <dbReference type="Proteomes" id="UP000198926"/>
    </source>
</evidence>